<protein>
    <submittedName>
        <fullName evidence="1">Outer membrane beta-barrel protein</fullName>
    </submittedName>
</protein>
<sequence length="422" mass="42693">MSLSDRLRDISSLVLLIGLIGSVRIGVAQSIGDALPLAVPGFAVAPGVTALSRLHRDDLPAGIALPGFPPDVDVYPSLGAGIGGDSAPGAGQAASVVGQIQPAVRLDDAALGLVMYAGADLTRYGHDGAADSNDISAGAGMEIPLGPETLTLGAARVATQDSALGLTQSGGSAPFGVVVDAVRLAVRRPVGAFDVTARIAATQAGLSVIGGAVPPGFRARTSLTTGATIETADDAVLRWLVTGHVDVVRYRDAVAGAGFADGDDLALIAGVETEPAAVTRVRLLAGVVRQAFAAGTVRDVTSPVVSAGLGWAPDGLVSLELDVTRDAGLATTLGTPGTAVNTARLAIAEAYARNLLFTFGLDARSGVVANRTATEIDATVAAHLQLSRSLTIAPSLLVARRHDLPGSAPREARVMLLLIWSR</sequence>
<gene>
    <name evidence="1" type="ORF">SIL87_14065</name>
</gene>
<reference evidence="1 2" key="1">
    <citation type="submission" date="2023-11" db="EMBL/GenBank/DDBJ databases">
        <title>MicrobeMod: A computational toolkit for identifying prokaryotic methylation and restriction-modification with nanopore sequencing.</title>
        <authorList>
            <person name="Crits-Christoph A."/>
            <person name="Kang S.C."/>
            <person name="Lee H."/>
            <person name="Ostrov N."/>
        </authorList>
    </citation>
    <scope>NUCLEOTIDE SEQUENCE [LARGE SCALE GENOMIC DNA]</scope>
    <source>
        <strain evidence="1 2">DSMZ 700</strain>
    </source>
</reference>
<organism evidence="1 2">
    <name type="scientific">Acidiphilium acidophilum</name>
    <name type="common">Thiobacillus acidophilus</name>
    <dbReference type="NCBI Taxonomy" id="76588"/>
    <lineage>
        <taxon>Bacteria</taxon>
        <taxon>Pseudomonadati</taxon>
        <taxon>Pseudomonadota</taxon>
        <taxon>Alphaproteobacteria</taxon>
        <taxon>Acetobacterales</taxon>
        <taxon>Acidocellaceae</taxon>
        <taxon>Acidiphilium</taxon>
    </lineage>
</organism>
<dbReference type="RefSeq" id="WP_319614766.1">
    <property type="nucleotide sequence ID" value="NZ_JAWXYB010000018.1"/>
</dbReference>
<comment type="caution">
    <text evidence="1">The sequence shown here is derived from an EMBL/GenBank/DDBJ whole genome shotgun (WGS) entry which is preliminary data.</text>
</comment>
<name>A0AAW9DS52_ACIAO</name>
<evidence type="ECO:0000313" key="2">
    <source>
        <dbReference type="Proteomes" id="UP001279553"/>
    </source>
</evidence>
<dbReference type="Pfam" id="PF10082">
    <property type="entry name" value="BBP2_2"/>
    <property type="match status" value="1"/>
</dbReference>
<dbReference type="EMBL" id="JAWXYB010000018">
    <property type="protein sequence ID" value="MDX5931888.1"/>
    <property type="molecule type" value="Genomic_DNA"/>
</dbReference>
<keyword evidence="2" id="KW-1185">Reference proteome</keyword>
<accession>A0AAW9DS52</accession>
<proteinExistence type="predicted"/>
<dbReference type="AlphaFoldDB" id="A0AAW9DS52"/>
<evidence type="ECO:0000313" key="1">
    <source>
        <dbReference type="EMBL" id="MDX5931888.1"/>
    </source>
</evidence>
<dbReference type="InterPro" id="IPR018759">
    <property type="entry name" value="BBP2_2"/>
</dbReference>
<dbReference type="Proteomes" id="UP001279553">
    <property type="component" value="Unassembled WGS sequence"/>
</dbReference>